<feature type="compositionally biased region" description="Basic residues" evidence="14">
    <location>
        <begin position="1034"/>
        <end position="1044"/>
    </location>
</feature>
<comment type="cofactor">
    <cofactor evidence="1">
        <name>Mg(2+)</name>
        <dbReference type="ChEBI" id="CHEBI:18420"/>
    </cofactor>
</comment>
<evidence type="ECO:0000256" key="5">
    <source>
        <dbReference type="ARBA" id="ARBA00022527"/>
    </source>
</evidence>
<dbReference type="GO" id="GO:0005737">
    <property type="term" value="C:cytoplasm"/>
    <property type="evidence" value="ECO:0007669"/>
    <property type="project" value="UniProtKB-SubCell"/>
</dbReference>
<accession>A0A7K6V7P7</accession>
<dbReference type="InterPro" id="IPR050588">
    <property type="entry name" value="WNK_Ser-Thr_kinase"/>
</dbReference>
<evidence type="ECO:0000313" key="17">
    <source>
        <dbReference type="Proteomes" id="UP000579558"/>
    </source>
</evidence>
<dbReference type="PANTHER" id="PTHR13902">
    <property type="entry name" value="SERINE/THREONINE-PROTEIN KINASE WNK WITH NO LYSINE -RELATED"/>
    <property type="match status" value="1"/>
</dbReference>
<dbReference type="GO" id="GO:0004674">
    <property type="term" value="F:protein serine/threonine kinase activity"/>
    <property type="evidence" value="ECO:0007669"/>
    <property type="project" value="UniProtKB-KW"/>
</dbReference>
<dbReference type="Pfam" id="PF00069">
    <property type="entry name" value="Pkinase"/>
    <property type="match status" value="1"/>
</dbReference>
<evidence type="ECO:0000256" key="2">
    <source>
        <dbReference type="ARBA" id="ARBA00004496"/>
    </source>
</evidence>
<feature type="compositionally biased region" description="Pro residues" evidence="14">
    <location>
        <begin position="800"/>
        <end position="809"/>
    </location>
</feature>
<dbReference type="Gene3D" id="3.30.200.20">
    <property type="entry name" value="Phosphorylase Kinase, domain 1"/>
    <property type="match status" value="1"/>
</dbReference>
<feature type="compositionally biased region" description="Polar residues" evidence="14">
    <location>
        <begin position="469"/>
        <end position="479"/>
    </location>
</feature>
<feature type="compositionally biased region" description="Basic residues" evidence="14">
    <location>
        <begin position="1851"/>
        <end position="1863"/>
    </location>
</feature>
<feature type="region of interest" description="Disordered" evidence="14">
    <location>
        <begin position="1134"/>
        <end position="1171"/>
    </location>
</feature>
<feature type="compositionally biased region" description="Polar residues" evidence="14">
    <location>
        <begin position="2077"/>
        <end position="2087"/>
    </location>
</feature>
<feature type="region of interest" description="Disordered" evidence="14">
    <location>
        <begin position="1005"/>
        <end position="1053"/>
    </location>
</feature>
<feature type="compositionally biased region" description="Basic and acidic residues" evidence="14">
    <location>
        <begin position="9"/>
        <end position="37"/>
    </location>
</feature>
<keyword evidence="4" id="KW-0963">Cytoplasm</keyword>
<comment type="catalytic activity">
    <reaction evidence="11">
        <text>L-threonyl-[protein] + ATP = O-phospho-L-threonyl-[protein] + ADP + H(+)</text>
        <dbReference type="Rhea" id="RHEA:46608"/>
        <dbReference type="Rhea" id="RHEA-COMP:11060"/>
        <dbReference type="Rhea" id="RHEA-COMP:11605"/>
        <dbReference type="ChEBI" id="CHEBI:15378"/>
        <dbReference type="ChEBI" id="CHEBI:30013"/>
        <dbReference type="ChEBI" id="CHEBI:30616"/>
        <dbReference type="ChEBI" id="CHEBI:61977"/>
        <dbReference type="ChEBI" id="CHEBI:456216"/>
        <dbReference type="EC" id="2.7.11.1"/>
    </reaction>
</comment>
<feature type="compositionally biased region" description="Low complexity" evidence="14">
    <location>
        <begin position="810"/>
        <end position="827"/>
    </location>
</feature>
<dbReference type="InterPro" id="IPR000719">
    <property type="entry name" value="Prot_kinase_dom"/>
</dbReference>
<keyword evidence="10" id="KW-0067">ATP-binding</keyword>
<protein>
    <recommendedName>
        <fullName evidence="3">non-specific serine/threonine protein kinase</fullName>
        <ecNumber evidence="3">2.7.11.1</ecNumber>
    </recommendedName>
</protein>
<feature type="region of interest" description="Disordered" evidence="14">
    <location>
        <begin position="469"/>
        <end position="491"/>
    </location>
</feature>
<name>A0A7K6V7P7_9PASS</name>
<dbReference type="Proteomes" id="UP000579558">
    <property type="component" value="Unassembled WGS sequence"/>
</dbReference>
<feature type="domain" description="Protein kinase" evidence="15">
    <location>
        <begin position="56"/>
        <end position="314"/>
    </location>
</feature>
<dbReference type="GO" id="GO:0005524">
    <property type="term" value="F:ATP binding"/>
    <property type="evidence" value="ECO:0007669"/>
    <property type="project" value="UniProtKB-KW"/>
</dbReference>
<feature type="region of interest" description="Disordered" evidence="14">
    <location>
        <begin position="2049"/>
        <end position="2087"/>
    </location>
</feature>
<feature type="compositionally biased region" description="Low complexity" evidence="14">
    <location>
        <begin position="480"/>
        <end position="491"/>
    </location>
</feature>
<proteinExistence type="predicted"/>
<feature type="compositionally biased region" description="Basic and acidic residues" evidence="14">
    <location>
        <begin position="1886"/>
        <end position="1896"/>
    </location>
</feature>
<feature type="region of interest" description="Disordered" evidence="14">
    <location>
        <begin position="1839"/>
        <end position="1919"/>
    </location>
</feature>
<dbReference type="FunFam" id="1.10.510.10:FF:000006">
    <property type="entry name" value="Serine/threonine-protein kinase WNK1 isoform 2"/>
    <property type="match status" value="1"/>
</dbReference>
<keyword evidence="7" id="KW-0808">Transferase</keyword>
<feature type="region of interest" description="Disordered" evidence="14">
    <location>
        <begin position="609"/>
        <end position="630"/>
    </location>
</feature>
<evidence type="ECO:0000313" key="16">
    <source>
        <dbReference type="EMBL" id="NWX30185.1"/>
    </source>
</evidence>
<reference evidence="16 17" key="1">
    <citation type="submission" date="2019-09" db="EMBL/GenBank/DDBJ databases">
        <title>Bird 10,000 Genomes (B10K) Project - Family phase.</title>
        <authorList>
            <person name="Zhang G."/>
        </authorList>
    </citation>
    <scope>NUCLEOTIDE SEQUENCE [LARGE SCALE GENOMIC DNA]</scope>
    <source>
        <strain evidence="16">B10K-DU-029-75</strain>
    </source>
</reference>
<comment type="caution">
    <text evidence="16">The sequence shown here is derived from an EMBL/GenBank/DDBJ whole genome shotgun (WGS) entry which is preliminary data.</text>
</comment>
<feature type="region of interest" description="Disordered" evidence="14">
    <location>
        <begin position="1523"/>
        <end position="1554"/>
    </location>
</feature>
<keyword evidence="17" id="KW-1185">Reference proteome</keyword>
<evidence type="ECO:0000256" key="11">
    <source>
        <dbReference type="ARBA" id="ARBA00047899"/>
    </source>
</evidence>
<dbReference type="FunFam" id="3.30.200.20:FF:000494">
    <property type="entry name" value="serine/threonine-protein kinase WNK2 isoform X2"/>
    <property type="match status" value="1"/>
</dbReference>
<feature type="coiled-coil region" evidence="13">
    <location>
        <begin position="1801"/>
        <end position="1828"/>
    </location>
</feature>
<evidence type="ECO:0000256" key="1">
    <source>
        <dbReference type="ARBA" id="ARBA00001946"/>
    </source>
</evidence>
<evidence type="ECO:0000256" key="13">
    <source>
        <dbReference type="SAM" id="Coils"/>
    </source>
</evidence>
<dbReference type="EMBL" id="VZRX01008998">
    <property type="protein sequence ID" value="NWX30185.1"/>
    <property type="molecule type" value="Genomic_DNA"/>
</dbReference>
<evidence type="ECO:0000256" key="12">
    <source>
        <dbReference type="ARBA" id="ARBA00048679"/>
    </source>
</evidence>
<evidence type="ECO:0000256" key="6">
    <source>
        <dbReference type="ARBA" id="ARBA00022553"/>
    </source>
</evidence>
<feature type="region of interest" description="Disordered" evidence="14">
    <location>
        <begin position="1584"/>
        <end position="1650"/>
    </location>
</feature>
<evidence type="ECO:0000256" key="10">
    <source>
        <dbReference type="ARBA" id="ARBA00022840"/>
    </source>
</evidence>
<feature type="compositionally biased region" description="Polar residues" evidence="14">
    <location>
        <begin position="1584"/>
        <end position="1596"/>
    </location>
</feature>
<evidence type="ECO:0000256" key="8">
    <source>
        <dbReference type="ARBA" id="ARBA00022741"/>
    </source>
</evidence>
<dbReference type="Pfam" id="PF24889">
    <property type="entry name" value="CCTL2_WNK"/>
    <property type="match status" value="1"/>
</dbReference>
<comment type="catalytic activity">
    <reaction evidence="12">
        <text>L-seryl-[protein] + ATP = O-phospho-L-seryl-[protein] + ADP + H(+)</text>
        <dbReference type="Rhea" id="RHEA:17989"/>
        <dbReference type="Rhea" id="RHEA-COMP:9863"/>
        <dbReference type="Rhea" id="RHEA-COMP:11604"/>
        <dbReference type="ChEBI" id="CHEBI:15378"/>
        <dbReference type="ChEBI" id="CHEBI:29999"/>
        <dbReference type="ChEBI" id="CHEBI:30616"/>
        <dbReference type="ChEBI" id="CHEBI:83421"/>
        <dbReference type="ChEBI" id="CHEBI:456216"/>
        <dbReference type="EC" id="2.7.11.1"/>
    </reaction>
</comment>
<dbReference type="InterPro" id="IPR056865">
    <property type="entry name" value="CCTL2_WNK"/>
</dbReference>
<dbReference type="Pfam" id="PF12202">
    <property type="entry name" value="OSR1_C"/>
    <property type="match status" value="1"/>
</dbReference>
<feature type="compositionally biased region" description="Polar residues" evidence="14">
    <location>
        <begin position="979"/>
        <end position="989"/>
    </location>
</feature>
<dbReference type="InterPro" id="IPR011009">
    <property type="entry name" value="Kinase-like_dom_sf"/>
</dbReference>
<gene>
    <name evidence="16" type="primary">Wnk2</name>
    <name evidence="16" type="ORF">NOTCIN_R01066</name>
</gene>
<evidence type="ECO:0000256" key="14">
    <source>
        <dbReference type="SAM" id="MobiDB-lite"/>
    </source>
</evidence>
<dbReference type="Gene3D" id="3.10.20.90">
    <property type="entry name" value="Phosphatidylinositol 3-kinase Catalytic Subunit, Chain A, domain 1"/>
    <property type="match status" value="2"/>
</dbReference>
<feature type="compositionally biased region" description="Basic and acidic residues" evidence="14">
    <location>
        <begin position="1153"/>
        <end position="1165"/>
    </location>
</feature>
<dbReference type="EC" id="2.7.11.1" evidence="3"/>
<dbReference type="CDD" id="cd14032">
    <property type="entry name" value="STKc_WNK2_like"/>
    <property type="match status" value="1"/>
</dbReference>
<feature type="region of interest" description="Disordered" evidence="14">
    <location>
        <begin position="1"/>
        <end position="48"/>
    </location>
</feature>
<sequence length="2087" mass="223921">GSGSAAGAEEQKEPGKDAERREAQDAGKDQGKAKKDEPEEEADMKAVATSPDGRFLKFDIELGRGSFKTVYKGLDTETWVEVAWCELQDRKLTKVERQRFKEEAEMLKGLQHPNIVRFYDFWESCAKGKRCIVLVTELMTSGTLKTYLKRFKVMKPKVLRSWCRQILKGLLFLHTRTPPIIHRDLKCDNIFITGPTGSVKIGDLGLATLKRASFAKSVIGTPEFMAPEMYEEHYDESVDVYAFGMCMLEMATSEYPYSECQNAAQIYRKVTCGIKPASFEKVTDPEIKEIIGECICKNKEERYEIKDLLSHAFFAEDTGVRVELAEEDHGRKSSIALRLWVEDPKKLKGKPKDNGAIEFTFDLEKETPDDVAQEMIDSGFFHENDLKIVAKSIRDRVALILWRRERIWPRMQSEERRDSECLDKLKAPQAQQVQVTYLSHTGHHILSEPEEPEADQHPFQQNLPTSVTSVASDSTFDSGQGSTVYSDSQSSQQSVIYSSLPDAVPPAMQRVYSPPLSDSQPVPHSLPQLGHYQQPSAPVLPAVPAAPALVPQHYQEPALPFPIVPSTVSSLPLGQPPAPVLAGQQQQPISQPGSLQQVLSNQPVCPLPPAPHLLPQFPSQSSQVPASSTPLKPLQISTVPQLPPVAPSQIPQFPVIPAITPLAGLDSLPPNLSDIPAANVPPIPAPSQYFAPAVILPSLPMNPTLPMAPNSPALPMQAVNLPHTTVASLVLPCQPIVPNMPAATIPLLAVAPPGVPTLPPHATVPPLPQQPMFQPAFQQMLPSDAPSPHHTQSSQAVSQPQPPPPPPALQPSIIHPAEPALAAPGAAHQVNPPGVGPRSTGRSEGTALPGACPHKLVTLLPCHISAELLEQRCVLTALVVLQPMPGHTQFALEAGAQVPVLPVQPSMVMSPPLQLQPELVPPCVAPEGVPQVHGSLATAAPPVPIDPGLPLQPSALLQLQPDLSQPLSQQLPAPCSAVSAGTETSQEEQAIQDKLQALSQSCESYMSPDVASGKEMSDSLEGATGSGKQEGKSSKKHKKSTRARSRQEKSNRPKLTILNASTTCWRVCNTGDKMVECQLETHNHKMVTFKFDLDGDAPEEIATYMVENEFILQSEKETFIEQMKDIIDKAEDMLSEDTEGERSSDQGTSPQQDADRLEMSEEKRQSQMKTPVYQQNVLHTGKRWFIICPVVENPTTDAPEFSPPVPPSAQQAEGPGISKLYRKCLLQSCCVVESLLLAVISFPLKGHLLFVFSLDPEQSDDQLVSSAVTKAPGIGAGQQLPLVTGVSDSPLGANPSLAPVPAAAAPASVPSQPEFAAPALLASAPNVMEPVAAGGGQPEYPQPGPPGPRATGLEEPPDAAPSASHLQPQVDEPACVPDVELTCCSVGPHAAVPAAPGPLPALSDAMVLERQPAPQVPHLPEGVSLLQQQNPPGTAESDGEGPPRVDFVDNTIKSLDEKLRNLLYQEYVPTSSASAGTPDTCVPPEQGDSEFTLPLFPEEQAPALALDGREAGCGVPDPGQEVKAAAEPLSDKPEVAGVGAHPSEARGGSARGTGNAPPASLLRVFCLILAVTFVKLSYFLQVAPPSSSTAPQMETSQRSEEAERTASPAHAEGVTRRVTADGAMSNLHSDGSPGSGSYGKQAEPLESGTPAKTIGRFSVISMQDELTLAAPHCLRFSAPPDVYLDKLPSSPDMKAAVRRVQTASSVDVLCDQASSDSADEPFPWQPAAATRLSPPSSSTATDLIKKAAAFLQRSGKGVSPGPESPNGQGAKIPTINITSFHSQSSYMSSDNDSEFEDADMKKELQNLREKHMKEIAELQTQQKNEIEALYIRLGKPLPPNLGFLHSAPPSGRRRRTSKNKLKAGKLLNPLVQQLRSGTSSASNLSDSKDSPHKETSRLQPGSPEAAAVPPAAAPTLGKAVQTQQPCSVKASLSSDICSGLGPDSADANASSGQGWTVFHQTSERVTYKSSSKPRTRFLSGPVSLSIWSTLKRLCLGKDHSSRSSTNSLVTCPEPLPQSTLQVQANNSNNKKGTFTDDLHKLVDQWTSKTVGAAQTKPSLNQLKQNQKRQDMEPKANPMQTQNETCGV</sequence>
<evidence type="ECO:0000256" key="3">
    <source>
        <dbReference type="ARBA" id="ARBA00012513"/>
    </source>
</evidence>
<evidence type="ECO:0000256" key="4">
    <source>
        <dbReference type="ARBA" id="ARBA00022490"/>
    </source>
</evidence>
<dbReference type="OrthoDB" id="4062651at2759"/>
<keyword evidence="9 16" id="KW-0418">Kinase</keyword>
<feature type="region of interest" description="Disordered" evidence="14">
    <location>
        <begin position="1329"/>
        <end position="1368"/>
    </location>
</feature>
<dbReference type="SUPFAM" id="SSF56112">
    <property type="entry name" value="Protein kinase-like (PK-like)"/>
    <property type="match status" value="1"/>
</dbReference>
<dbReference type="InterPro" id="IPR024678">
    <property type="entry name" value="Kinase_OSR1/WNK_CCT"/>
</dbReference>
<keyword evidence="8" id="KW-0547">Nucleotide-binding</keyword>
<evidence type="ECO:0000256" key="9">
    <source>
        <dbReference type="ARBA" id="ARBA00022777"/>
    </source>
</evidence>
<organism evidence="16 17">
    <name type="scientific">Notiomystis cincta</name>
    <dbReference type="NCBI Taxonomy" id="366454"/>
    <lineage>
        <taxon>Eukaryota</taxon>
        <taxon>Metazoa</taxon>
        <taxon>Chordata</taxon>
        <taxon>Craniata</taxon>
        <taxon>Vertebrata</taxon>
        <taxon>Euteleostomi</taxon>
        <taxon>Archelosauria</taxon>
        <taxon>Archosauria</taxon>
        <taxon>Dinosauria</taxon>
        <taxon>Saurischia</taxon>
        <taxon>Theropoda</taxon>
        <taxon>Coelurosauria</taxon>
        <taxon>Aves</taxon>
        <taxon>Neognathae</taxon>
        <taxon>Neoaves</taxon>
        <taxon>Telluraves</taxon>
        <taxon>Australaves</taxon>
        <taxon>Passeriformes</taxon>
        <taxon>Notiomystidae</taxon>
        <taxon>Notiomystis</taxon>
    </lineage>
</organism>
<evidence type="ECO:0000259" key="15">
    <source>
        <dbReference type="PROSITE" id="PS50011"/>
    </source>
</evidence>
<feature type="compositionally biased region" description="Polar residues" evidence="14">
    <location>
        <begin position="617"/>
        <end position="630"/>
    </location>
</feature>
<feature type="non-terminal residue" evidence="16">
    <location>
        <position position="2087"/>
    </location>
</feature>
<evidence type="ECO:0000256" key="7">
    <source>
        <dbReference type="ARBA" id="ARBA00022679"/>
    </source>
</evidence>
<feature type="region of interest" description="Disordered" evidence="14">
    <location>
        <begin position="1424"/>
        <end position="1444"/>
    </location>
</feature>
<dbReference type="InterPro" id="IPR008271">
    <property type="entry name" value="Ser/Thr_kinase_AS"/>
</dbReference>
<feature type="region of interest" description="Disordered" evidence="14">
    <location>
        <begin position="966"/>
        <end position="990"/>
    </location>
</feature>
<dbReference type="SMART" id="SM00220">
    <property type="entry name" value="S_TKc"/>
    <property type="match status" value="1"/>
</dbReference>
<dbReference type="PROSITE" id="PS00108">
    <property type="entry name" value="PROTEIN_KINASE_ST"/>
    <property type="match status" value="1"/>
</dbReference>
<keyword evidence="5" id="KW-0723">Serine/threonine-protein kinase</keyword>
<dbReference type="Gene3D" id="1.10.510.10">
    <property type="entry name" value="Transferase(Phosphotransferase) domain 1"/>
    <property type="match status" value="1"/>
</dbReference>
<feature type="non-terminal residue" evidence="16">
    <location>
        <position position="1"/>
    </location>
</feature>
<dbReference type="FunFam" id="3.10.20.90:FF:000007">
    <property type="entry name" value="Serine/threonine-protein kinase WNK1 isoform 1"/>
    <property type="match status" value="1"/>
</dbReference>
<feature type="region of interest" description="Disordered" evidence="14">
    <location>
        <begin position="779"/>
        <end position="847"/>
    </location>
</feature>
<feature type="compositionally biased region" description="Low complexity" evidence="14">
    <location>
        <begin position="1903"/>
        <end position="1914"/>
    </location>
</feature>
<feature type="region of interest" description="Disordered" evidence="14">
    <location>
        <begin position="1752"/>
        <end position="1773"/>
    </location>
</feature>
<feature type="compositionally biased region" description="Polar residues" evidence="14">
    <location>
        <begin position="2055"/>
        <end position="2064"/>
    </location>
</feature>
<dbReference type="FunFam" id="3.10.20.90:FF:000012">
    <property type="entry name" value="Serine/threonine-protein kinase WNK1 isoform 2"/>
    <property type="match status" value="1"/>
</dbReference>
<comment type="subcellular location">
    <subcellularLocation>
        <location evidence="2">Cytoplasm</location>
    </subcellularLocation>
</comment>
<keyword evidence="13" id="KW-0175">Coiled coil</keyword>
<dbReference type="PROSITE" id="PS50011">
    <property type="entry name" value="PROTEIN_KINASE_DOM"/>
    <property type="match status" value="1"/>
</dbReference>
<keyword evidence="6" id="KW-0597">Phosphoprotein</keyword>